<dbReference type="PANTHER" id="PTHR24416:SF611">
    <property type="entry name" value="TYROSINE-PROTEIN KINASE TRANSMEMBRANE RECEPTOR ROR"/>
    <property type="match status" value="1"/>
</dbReference>
<dbReference type="GO" id="GO:0005886">
    <property type="term" value="C:plasma membrane"/>
    <property type="evidence" value="ECO:0007669"/>
    <property type="project" value="TreeGrafter"/>
</dbReference>
<evidence type="ECO:0000259" key="2">
    <source>
        <dbReference type="PROSITE" id="PS50011"/>
    </source>
</evidence>
<dbReference type="Proteomes" id="UP000023152">
    <property type="component" value="Unassembled WGS sequence"/>
</dbReference>
<dbReference type="GO" id="GO:0004714">
    <property type="term" value="F:transmembrane receptor protein tyrosine kinase activity"/>
    <property type="evidence" value="ECO:0007669"/>
    <property type="project" value="TreeGrafter"/>
</dbReference>
<dbReference type="InterPro" id="IPR020635">
    <property type="entry name" value="Tyr_kinase_cat_dom"/>
</dbReference>
<dbReference type="EMBL" id="ASPP01004940">
    <property type="protein sequence ID" value="ETO31434.1"/>
    <property type="molecule type" value="Genomic_DNA"/>
</dbReference>
<feature type="non-terminal residue" evidence="3">
    <location>
        <position position="1"/>
    </location>
</feature>
<accession>X6P035</accession>
<keyword evidence="4" id="KW-1185">Reference proteome</keyword>
<dbReference type="SMART" id="SM00219">
    <property type="entry name" value="TyrKc"/>
    <property type="match status" value="1"/>
</dbReference>
<evidence type="ECO:0000313" key="4">
    <source>
        <dbReference type="Proteomes" id="UP000023152"/>
    </source>
</evidence>
<dbReference type="InterPro" id="IPR008266">
    <property type="entry name" value="Tyr_kinase_AS"/>
</dbReference>
<dbReference type="GO" id="GO:0043235">
    <property type="term" value="C:receptor complex"/>
    <property type="evidence" value="ECO:0007669"/>
    <property type="project" value="TreeGrafter"/>
</dbReference>
<dbReference type="Gene3D" id="1.10.510.10">
    <property type="entry name" value="Transferase(Phosphotransferase) domain 1"/>
    <property type="match status" value="1"/>
</dbReference>
<dbReference type="InterPro" id="IPR000719">
    <property type="entry name" value="Prot_kinase_dom"/>
</dbReference>
<dbReference type="GO" id="GO:0005524">
    <property type="term" value="F:ATP binding"/>
    <property type="evidence" value="ECO:0007669"/>
    <property type="project" value="InterPro"/>
</dbReference>
<dbReference type="SUPFAM" id="SSF56112">
    <property type="entry name" value="Protein kinase-like (PK-like)"/>
    <property type="match status" value="1"/>
</dbReference>
<dbReference type="PROSITE" id="PS50011">
    <property type="entry name" value="PROTEIN_KINASE_DOM"/>
    <property type="match status" value="1"/>
</dbReference>
<gene>
    <name evidence="3" type="ORF">RFI_05687</name>
</gene>
<feature type="compositionally biased region" description="Basic residues" evidence="1">
    <location>
        <begin position="353"/>
        <end position="364"/>
    </location>
</feature>
<dbReference type="InterPro" id="IPR001245">
    <property type="entry name" value="Ser-Thr/Tyr_kinase_cat_dom"/>
</dbReference>
<dbReference type="AlphaFoldDB" id="X6P035"/>
<dbReference type="PANTHER" id="PTHR24416">
    <property type="entry name" value="TYROSINE-PROTEIN KINASE RECEPTOR"/>
    <property type="match status" value="1"/>
</dbReference>
<dbReference type="InterPro" id="IPR050122">
    <property type="entry name" value="RTK"/>
</dbReference>
<comment type="caution">
    <text evidence="3">The sequence shown here is derived from an EMBL/GenBank/DDBJ whole genome shotgun (WGS) entry which is preliminary data.</text>
</comment>
<keyword evidence="3" id="KW-0418">Kinase</keyword>
<feature type="domain" description="Protein kinase" evidence="2">
    <location>
        <begin position="1"/>
        <end position="229"/>
    </location>
</feature>
<sequence>KKKKKKDIAAKLAGHNNVLQIYGYTKHPYSIVAEFLNGGSMEVAFSLTHKESTRRFFTFREVIGMMCQAAKGILHLHEAKIVHRDIAARNILLDFIPVRELKGSRVRAVVCDFGLSRIAEGGAERGNFTETKVGPIKWMSPESICGNLYNTKTDAYSFGILMWEVFTGSEPYPDLPKISVAYHVLHKNYRPNVPNSWPPPLQYLIQRCWQTQPEYRPTFSEIVAELSHLSGIMDSSNALNAPDCPDPTVDGNDNNDIQYDISQMKRLPNYKLPTKLHTPVNSVLVELPDLVRKFHPDMTTLKDLLDSVPPNSSRISLVPRVTDVLPSSSPLIKQDLESKEFSDHSQQRNSLSFKKKRGGKKKKKEQSNIKTRIRSYITCVQRVTYIDVMYKNIAISKCFDLTKRRGGGMRKEENVQKIT</sequence>
<protein>
    <submittedName>
        <fullName evidence="3">Protein kinase</fullName>
    </submittedName>
</protein>
<dbReference type="OrthoDB" id="7517121at2759"/>
<dbReference type="GO" id="GO:0007169">
    <property type="term" value="P:cell surface receptor protein tyrosine kinase signaling pathway"/>
    <property type="evidence" value="ECO:0007669"/>
    <property type="project" value="TreeGrafter"/>
</dbReference>
<proteinExistence type="predicted"/>
<evidence type="ECO:0000313" key="3">
    <source>
        <dbReference type="EMBL" id="ETO31434.1"/>
    </source>
</evidence>
<dbReference type="Pfam" id="PF07714">
    <property type="entry name" value="PK_Tyr_Ser-Thr"/>
    <property type="match status" value="1"/>
</dbReference>
<name>X6P035_RETFI</name>
<dbReference type="InterPro" id="IPR011009">
    <property type="entry name" value="Kinase-like_dom_sf"/>
</dbReference>
<feature type="compositionally biased region" description="Basic and acidic residues" evidence="1">
    <location>
        <begin position="337"/>
        <end position="346"/>
    </location>
</feature>
<feature type="region of interest" description="Disordered" evidence="1">
    <location>
        <begin position="337"/>
        <end position="367"/>
    </location>
</feature>
<keyword evidence="3" id="KW-0808">Transferase</keyword>
<organism evidence="3 4">
    <name type="scientific">Reticulomyxa filosa</name>
    <dbReference type="NCBI Taxonomy" id="46433"/>
    <lineage>
        <taxon>Eukaryota</taxon>
        <taxon>Sar</taxon>
        <taxon>Rhizaria</taxon>
        <taxon>Retaria</taxon>
        <taxon>Foraminifera</taxon>
        <taxon>Monothalamids</taxon>
        <taxon>Reticulomyxidae</taxon>
        <taxon>Reticulomyxa</taxon>
    </lineage>
</organism>
<dbReference type="PROSITE" id="PS00109">
    <property type="entry name" value="PROTEIN_KINASE_TYR"/>
    <property type="match status" value="1"/>
</dbReference>
<reference evidence="3 4" key="1">
    <citation type="journal article" date="2013" name="Curr. Biol.">
        <title>The Genome of the Foraminiferan Reticulomyxa filosa.</title>
        <authorList>
            <person name="Glockner G."/>
            <person name="Hulsmann N."/>
            <person name="Schleicher M."/>
            <person name="Noegel A.A."/>
            <person name="Eichinger L."/>
            <person name="Gallinger C."/>
            <person name="Pawlowski J."/>
            <person name="Sierra R."/>
            <person name="Euteneuer U."/>
            <person name="Pillet L."/>
            <person name="Moustafa A."/>
            <person name="Platzer M."/>
            <person name="Groth M."/>
            <person name="Szafranski K."/>
            <person name="Schliwa M."/>
        </authorList>
    </citation>
    <scope>NUCLEOTIDE SEQUENCE [LARGE SCALE GENOMIC DNA]</scope>
</reference>
<evidence type="ECO:0000256" key="1">
    <source>
        <dbReference type="SAM" id="MobiDB-lite"/>
    </source>
</evidence>